<evidence type="ECO:0000256" key="8">
    <source>
        <dbReference type="SAM" id="Phobius"/>
    </source>
</evidence>
<sequence>MMDIKAANVGQISSIDTMLSPKELFLFGMQHIAAMCAGAMAVPIILGNSLGMTYDQISILVAASFMMAGLGTIIQTLGIGKKIGSRLPMVEGVSFAGVAALSAVGVAYRDADPVMGIQVMMGATIISGVFCIVVAPVFGKLLKFFPPLVSGVVVTCMGLSLIPVAIRWIGGGNPSAENFGNFKSILLAGITLIIIVGIQKISKGFLGNIAILLGIIAGTLIAIPMGMVEFSNVSEAGIFNLNTPLYFGMPKFDITAVLSLFLVQLVIMTDATGNQLNLSNICKADEKDEGRLVAGLRAHGLSSVLGGLFNTFPHSLFGQNVGIAAITGVSSRFVGTAAGVMLLAVSFFPKLINILTSIPEPVLGGAGIIMFGIVAANGIKRLGEVNYNGNKNLMIVATSIGIALIPIAVPEFFKHFPSWGKILFQSPVTLGCLSVLILNIIFNELGKSKK</sequence>
<dbReference type="NCBIfam" id="TIGR00801">
    <property type="entry name" value="ncs2"/>
    <property type="match status" value="1"/>
</dbReference>
<dbReference type="NCBIfam" id="TIGR03173">
    <property type="entry name" value="pbuX"/>
    <property type="match status" value="1"/>
</dbReference>
<dbReference type="InterPro" id="IPR006042">
    <property type="entry name" value="Xan_ur_permease"/>
</dbReference>
<feature type="transmembrane region" description="Helical" evidence="8">
    <location>
        <begin position="57"/>
        <end position="77"/>
    </location>
</feature>
<dbReference type="GeneID" id="78455093"/>
<dbReference type="GO" id="GO:0005886">
    <property type="term" value="C:plasma membrane"/>
    <property type="evidence" value="ECO:0007669"/>
    <property type="project" value="UniProtKB-SubCell"/>
</dbReference>
<feature type="transmembrane region" description="Helical" evidence="8">
    <location>
        <begin position="333"/>
        <end position="356"/>
    </location>
</feature>
<dbReference type="PANTHER" id="PTHR42810:SF4">
    <property type="entry name" value="URIC ACID TRANSPORTER UACT"/>
    <property type="match status" value="1"/>
</dbReference>
<organism evidence="9 10">
    <name type="scientific">Fusobacterium ulcerans</name>
    <dbReference type="NCBI Taxonomy" id="861"/>
    <lineage>
        <taxon>Bacteria</taxon>
        <taxon>Fusobacteriati</taxon>
        <taxon>Fusobacteriota</taxon>
        <taxon>Fusobacteriia</taxon>
        <taxon>Fusobacteriales</taxon>
        <taxon>Fusobacteriaceae</taxon>
        <taxon>Fusobacterium</taxon>
    </lineage>
</organism>
<feature type="transmembrane region" description="Helical" evidence="8">
    <location>
        <begin position="205"/>
        <end position="225"/>
    </location>
</feature>
<proteinExistence type="inferred from homology"/>
<feature type="transmembrane region" description="Helical" evidence="8">
    <location>
        <begin position="362"/>
        <end position="380"/>
    </location>
</feature>
<name>A0AAX1TLC7_9FUSO</name>
<feature type="transmembrane region" description="Helical" evidence="8">
    <location>
        <begin position="24"/>
        <end position="45"/>
    </location>
</feature>
<dbReference type="RefSeq" id="WP_005978375.1">
    <property type="nucleotide sequence ID" value="NZ_CABKNW010000003.1"/>
</dbReference>
<accession>A0AAX1TLC7</accession>
<keyword evidence="4" id="KW-1003">Cell membrane</keyword>
<keyword evidence="5 8" id="KW-0812">Transmembrane</keyword>
<dbReference type="InterPro" id="IPR017588">
    <property type="entry name" value="UacT-like"/>
</dbReference>
<keyword evidence="7 8" id="KW-0472">Membrane</keyword>
<evidence type="ECO:0000256" key="7">
    <source>
        <dbReference type="ARBA" id="ARBA00023136"/>
    </source>
</evidence>
<evidence type="ECO:0000256" key="3">
    <source>
        <dbReference type="ARBA" id="ARBA00022448"/>
    </source>
</evidence>
<dbReference type="Pfam" id="PF00860">
    <property type="entry name" value="Xan_ur_permease"/>
    <property type="match status" value="1"/>
</dbReference>
<feature type="transmembrane region" description="Helical" evidence="8">
    <location>
        <begin position="114"/>
        <end position="138"/>
    </location>
</feature>
<evidence type="ECO:0000313" key="9">
    <source>
        <dbReference type="EMBL" id="SQJ00147.1"/>
    </source>
</evidence>
<evidence type="ECO:0000313" key="10">
    <source>
        <dbReference type="Proteomes" id="UP000249008"/>
    </source>
</evidence>
<dbReference type="PANTHER" id="PTHR42810">
    <property type="entry name" value="PURINE PERMEASE C1399.01C-RELATED"/>
    <property type="match status" value="1"/>
</dbReference>
<comment type="similarity">
    <text evidence="2">Belongs to the nucleobase:cation symporter-2 (NCS2) (TC 2.A.40) family.</text>
</comment>
<feature type="transmembrane region" description="Helical" evidence="8">
    <location>
        <begin position="392"/>
        <end position="410"/>
    </location>
</feature>
<dbReference type="KEGG" id="ful:C4N20_09735"/>
<evidence type="ECO:0000256" key="6">
    <source>
        <dbReference type="ARBA" id="ARBA00022989"/>
    </source>
</evidence>
<evidence type="ECO:0000256" key="1">
    <source>
        <dbReference type="ARBA" id="ARBA00004651"/>
    </source>
</evidence>
<keyword evidence="3" id="KW-0813">Transport</keyword>
<feature type="transmembrane region" description="Helical" evidence="8">
    <location>
        <begin position="422"/>
        <end position="442"/>
    </location>
</feature>
<dbReference type="Proteomes" id="UP000249008">
    <property type="component" value="Chromosome 1"/>
</dbReference>
<gene>
    <name evidence="9" type="primary">ygfU</name>
    <name evidence="9" type="ORF">NCTC12112_00502</name>
</gene>
<feature type="transmembrane region" description="Helical" evidence="8">
    <location>
        <begin position="245"/>
        <end position="267"/>
    </location>
</feature>
<feature type="transmembrane region" description="Helical" evidence="8">
    <location>
        <begin position="145"/>
        <end position="169"/>
    </location>
</feature>
<dbReference type="GO" id="GO:0042907">
    <property type="term" value="F:xanthine transmembrane transporter activity"/>
    <property type="evidence" value="ECO:0007669"/>
    <property type="project" value="TreeGrafter"/>
</dbReference>
<dbReference type="NCBIfam" id="NF037981">
    <property type="entry name" value="NCS2_1"/>
    <property type="match status" value="1"/>
</dbReference>
<comment type="subcellular location">
    <subcellularLocation>
        <location evidence="1">Cell membrane</location>
        <topology evidence="1">Multi-pass membrane protein</topology>
    </subcellularLocation>
</comment>
<evidence type="ECO:0000256" key="4">
    <source>
        <dbReference type="ARBA" id="ARBA00022475"/>
    </source>
</evidence>
<dbReference type="PROSITE" id="PS01116">
    <property type="entry name" value="XANTH_URACIL_PERMASE"/>
    <property type="match status" value="1"/>
</dbReference>
<dbReference type="InterPro" id="IPR006043">
    <property type="entry name" value="NCS2"/>
</dbReference>
<reference evidence="9 10" key="1">
    <citation type="submission" date="2018-06" db="EMBL/GenBank/DDBJ databases">
        <authorList>
            <consortium name="Pathogen Informatics"/>
            <person name="Doyle S."/>
        </authorList>
    </citation>
    <scope>NUCLEOTIDE SEQUENCE [LARGE SCALE GENOMIC DNA]</scope>
    <source>
        <strain evidence="9 10">NCTC12112</strain>
    </source>
</reference>
<protein>
    <submittedName>
        <fullName evidence="9">Purine permease ygfU</fullName>
    </submittedName>
</protein>
<feature type="transmembrane region" description="Helical" evidence="8">
    <location>
        <begin position="181"/>
        <end position="198"/>
    </location>
</feature>
<dbReference type="AlphaFoldDB" id="A0AAX1TLC7"/>
<evidence type="ECO:0000256" key="5">
    <source>
        <dbReference type="ARBA" id="ARBA00022692"/>
    </source>
</evidence>
<keyword evidence="6 8" id="KW-1133">Transmembrane helix</keyword>
<evidence type="ECO:0000256" key="2">
    <source>
        <dbReference type="ARBA" id="ARBA00008821"/>
    </source>
</evidence>
<feature type="transmembrane region" description="Helical" evidence="8">
    <location>
        <begin position="89"/>
        <end position="108"/>
    </location>
</feature>
<dbReference type="EMBL" id="LS483487">
    <property type="protein sequence ID" value="SQJ00147.1"/>
    <property type="molecule type" value="Genomic_DNA"/>
</dbReference>